<reference evidence="2 3" key="1">
    <citation type="submission" date="2020-05" db="EMBL/GenBank/DDBJ databases">
        <title>Identification and distribution of gene clusters putatively required for synthesis of sphingolipid metabolism inhibitors in phylogenetically diverse species of the filamentous fungus Fusarium.</title>
        <authorList>
            <person name="Kim H.-S."/>
            <person name="Busman M."/>
            <person name="Brown D.W."/>
            <person name="Divon H."/>
            <person name="Uhlig S."/>
            <person name="Proctor R.H."/>
        </authorList>
    </citation>
    <scope>NUCLEOTIDE SEQUENCE [LARGE SCALE GENOMIC DNA]</scope>
    <source>
        <strain evidence="2 3">NRRL 36939</strain>
    </source>
</reference>
<feature type="region of interest" description="Disordered" evidence="1">
    <location>
        <begin position="89"/>
        <end position="128"/>
    </location>
</feature>
<sequence>MCQLSSTATICESCRHLIDYTSNKSFCSLIMNPVTSSLNMNPIDEIEERVCFEEPEDVSRYVPSHFCKRCEPDDKQGNVEVYELKCDEWPRGPGSEGSEVHSSRRDEGLEVEIAQPRSFTSRRRAGSL</sequence>
<dbReference type="EMBL" id="JAAOAS010000329">
    <property type="protein sequence ID" value="KAF5579694.1"/>
    <property type="molecule type" value="Genomic_DNA"/>
</dbReference>
<dbReference type="AlphaFoldDB" id="A0A8H5KV11"/>
<accession>A0A8H5KV11</accession>
<comment type="caution">
    <text evidence="2">The sequence shown here is derived from an EMBL/GenBank/DDBJ whole genome shotgun (WGS) entry which is preliminary data.</text>
</comment>
<name>A0A8H5KV11_9HYPO</name>
<protein>
    <submittedName>
        <fullName evidence="2">Uncharacterized protein</fullName>
    </submittedName>
</protein>
<dbReference type="Proteomes" id="UP000546213">
    <property type="component" value="Unassembled WGS sequence"/>
</dbReference>
<evidence type="ECO:0000256" key="1">
    <source>
        <dbReference type="SAM" id="MobiDB-lite"/>
    </source>
</evidence>
<dbReference type="OrthoDB" id="5015234at2759"/>
<gene>
    <name evidence="2" type="ORF">FPCIR_11000</name>
</gene>
<keyword evidence="3" id="KW-1185">Reference proteome</keyword>
<feature type="compositionally biased region" description="Basic and acidic residues" evidence="1">
    <location>
        <begin position="98"/>
        <end position="108"/>
    </location>
</feature>
<proteinExistence type="predicted"/>
<evidence type="ECO:0000313" key="2">
    <source>
        <dbReference type="EMBL" id="KAF5579694.1"/>
    </source>
</evidence>
<organism evidence="2 3">
    <name type="scientific">Fusarium pseudocircinatum</name>
    <dbReference type="NCBI Taxonomy" id="56676"/>
    <lineage>
        <taxon>Eukaryota</taxon>
        <taxon>Fungi</taxon>
        <taxon>Dikarya</taxon>
        <taxon>Ascomycota</taxon>
        <taxon>Pezizomycotina</taxon>
        <taxon>Sordariomycetes</taxon>
        <taxon>Hypocreomycetidae</taxon>
        <taxon>Hypocreales</taxon>
        <taxon>Nectriaceae</taxon>
        <taxon>Fusarium</taxon>
        <taxon>Fusarium fujikuroi species complex</taxon>
    </lineage>
</organism>
<evidence type="ECO:0000313" key="3">
    <source>
        <dbReference type="Proteomes" id="UP000546213"/>
    </source>
</evidence>